<dbReference type="EMBL" id="GGEC01007055">
    <property type="protein sequence ID" value="MBW87538.1"/>
    <property type="molecule type" value="Transcribed_RNA"/>
</dbReference>
<proteinExistence type="predicted"/>
<evidence type="ECO:0000313" key="1">
    <source>
        <dbReference type="EMBL" id="MBW87538.1"/>
    </source>
</evidence>
<protein>
    <submittedName>
        <fullName evidence="1">Uncharacterized protein</fullName>
    </submittedName>
</protein>
<dbReference type="AlphaFoldDB" id="A0A2P2J249"/>
<accession>A0A2P2J249</accession>
<organism evidence="1">
    <name type="scientific">Rhizophora mucronata</name>
    <name type="common">Asiatic mangrove</name>
    <dbReference type="NCBI Taxonomy" id="61149"/>
    <lineage>
        <taxon>Eukaryota</taxon>
        <taxon>Viridiplantae</taxon>
        <taxon>Streptophyta</taxon>
        <taxon>Embryophyta</taxon>
        <taxon>Tracheophyta</taxon>
        <taxon>Spermatophyta</taxon>
        <taxon>Magnoliopsida</taxon>
        <taxon>eudicotyledons</taxon>
        <taxon>Gunneridae</taxon>
        <taxon>Pentapetalae</taxon>
        <taxon>rosids</taxon>
        <taxon>fabids</taxon>
        <taxon>Malpighiales</taxon>
        <taxon>Rhizophoraceae</taxon>
        <taxon>Rhizophora</taxon>
    </lineage>
</organism>
<reference evidence="1" key="1">
    <citation type="submission" date="2018-02" db="EMBL/GenBank/DDBJ databases">
        <title>Rhizophora mucronata_Transcriptome.</title>
        <authorList>
            <person name="Meera S.P."/>
            <person name="Sreeshan A."/>
            <person name="Augustine A."/>
        </authorList>
    </citation>
    <scope>NUCLEOTIDE SEQUENCE</scope>
    <source>
        <tissue evidence="1">Leaf</tissue>
    </source>
</reference>
<name>A0A2P2J249_RHIMU</name>
<sequence length="30" mass="3571">MSFNMHLWLHRLSPALLMDCSLFFCTKTVQ</sequence>